<organism evidence="9 10">
    <name type="scientific">Wandonia haliotis</name>
    <dbReference type="NCBI Taxonomy" id="574963"/>
    <lineage>
        <taxon>Bacteria</taxon>
        <taxon>Pseudomonadati</taxon>
        <taxon>Bacteroidota</taxon>
        <taxon>Flavobacteriia</taxon>
        <taxon>Flavobacteriales</taxon>
        <taxon>Crocinitomicaceae</taxon>
        <taxon>Wandonia</taxon>
    </lineage>
</organism>
<gene>
    <name evidence="9" type="primary">ktrB</name>
    <name evidence="9" type="ORF">GCM10009118_15680</name>
</gene>
<feature type="transmembrane region" description="Helical" evidence="8">
    <location>
        <begin position="569"/>
        <end position="589"/>
    </location>
</feature>
<keyword evidence="5 8" id="KW-1133">Transmembrane helix</keyword>
<evidence type="ECO:0000256" key="8">
    <source>
        <dbReference type="SAM" id="Phobius"/>
    </source>
</evidence>
<dbReference type="PANTHER" id="PTHR32024:SF1">
    <property type="entry name" value="KTR SYSTEM POTASSIUM UPTAKE PROTEIN B"/>
    <property type="match status" value="1"/>
</dbReference>
<feature type="transmembrane region" description="Helical" evidence="8">
    <location>
        <begin position="502"/>
        <end position="524"/>
    </location>
</feature>
<proteinExistence type="predicted"/>
<feature type="transmembrane region" description="Helical" evidence="8">
    <location>
        <begin position="222"/>
        <end position="245"/>
    </location>
</feature>
<evidence type="ECO:0000313" key="10">
    <source>
        <dbReference type="Proteomes" id="UP001501126"/>
    </source>
</evidence>
<evidence type="ECO:0000256" key="2">
    <source>
        <dbReference type="ARBA" id="ARBA00022448"/>
    </source>
</evidence>
<feature type="transmembrane region" description="Helical" evidence="8">
    <location>
        <begin position="277"/>
        <end position="296"/>
    </location>
</feature>
<dbReference type="EMBL" id="BAAAFH010000007">
    <property type="protein sequence ID" value="GAA0875160.1"/>
    <property type="molecule type" value="Genomic_DNA"/>
</dbReference>
<protein>
    <submittedName>
        <fullName evidence="9">Ktr system potassium transporter KtrB</fullName>
    </submittedName>
</protein>
<comment type="subcellular location">
    <subcellularLocation>
        <location evidence="1">Cell membrane</location>
        <topology evidence="1">Multi-pass membrane protein</topology>
    </subcellularLocation>
</comment>
<dbReference type="RefSeq" id="WP_343786326.1">
    <property type="nucleotide sequence ID" value="NZ_BAAAFH010000007.1"/>
</dbReference>
<reference evidence="9 10" key="1">
    <citation type="journal article" date="2019" name="Int. J. Syst. Evol. Microbiol.">
        <title>The Global Catalogue of Microorganisms (GCM) 10K type strain sequencing project: providing services to taxonomists for standard genome sequencing and annotation.</title>
        <authorList>
            <consortium name="The Broad Institute Genomics Platform"/>
            <consortium name="The Broad Institute Genome Sequencing Center for Infectious Disease"/>
            <person name="Wu L."/>
            <person name="Ma J."/>
        </authorList>
    </citation>
    <scope>NUCLEOTIDE SEQUENCE [LARGE SCALE GENOMIC DNA]</scope>
    <source>
        <strain evidence="9 10">JCM 16083</strain>
    </source>
</reference>
<keyword evidence="3" id="KW-1003">Cell membrane</keyword>
<keyword evidence="10" id="KW-1185">Reference proteome</keyword>
<feature type="transmembrane region" description="Helical" evidence="8">
    <location>
        <begin position="341"/>
        <end position="362"/>
    </location>
</feature>
<comment type="caution">
    <text evidence="9">The sequence shown here is derived from an EMBL/GenBank/DDBJ whole genome shotgun (WGS) entry which is preliminary data.</text>
</comment>
<keyword evidence="2" id="KW-0813">Transport</keyword>
<accession>A0ABN1MPZ5</accession>
<feature type="transmembrane region" description="Helical" evidence="8">
    <location>
        <begin position="449"/>
        <end position="482"/>
    </location>
</feature>
<keyword evidence="7 8" id="KW-0472">Membrane</keyword>
<dbReference type="Pfam" id="PF02386">
    <property type="entry name" value="TrkH"/>
    <property type="match status" value="1"/>
</dbReference>
<dbReference type="InterPro" id="IPR003445">
    <property type="entry name" value="Cat_transpt"/>
</dbReference>
<feature type="transmembrane region" description="Helical" evidence="8">
    <location>
        <begin position="191"/>
        <end position="210"/>
    </location>
</feature>
<dbReference type="Proteomes" id="UP001501126">
    <property type="component" value="Unassembled WGS sequence"/>
</dbReference>
<feature type="transmembrane region" description="Helical" evidence="8">
    <location>
        <begin position="308"/>
        <end position="329"/>
    </location>
</feature>
<keyword evidence="4 8" id="KW-0812">Transmembrane</keyword>
<feature type="transmembrane region" description="Helical" evidence="8">
    <location>
        <begin position="88"/>
        <end position="106"/>
    </location>
</feature>
<feature type="transmembrane region" description="Helical" evidence="8">
    <location>
        <begin position="20"/>
        <end position="43"/>
    </location>
</feature>
<evidence type="ECO:0000256" key="1">
    <source>
        <dbReference type="ARBA" id="ARBA00004651"/>
    </source>
</evidence>
<evidence type="ECO:0000313" key="9">
    <source>
        <dbReference type="EMBL" id="GAA0875160.1"/>
    </source>
</evidence>
<keyword evidence="6" id="KW-0406">Ion transport</keyword>
<evidence type="ECO:0000256" key="4">
    <source>
        <dbReference type="ARBA" id="ARBA00022692"/>
    </source>
</evidence>
<feature type="transmembrane region" description="Helical" evidence="8">
    <location>
        <begin position="126"/>
        <end position="145"/>
    </location>
</feature>
<evidence type="ECO:0000256" key="5">
    <source>
        <dbReference type="ARBA" id="ARBA00022989"/>
    </source>
</evidence>
<evidence type="ECO:0000256" key="7">
    <source>
        <dbReference type="ARBA" id="ARBA00023136"/>
    </source>
</evidence>
<feature type="transmembrane region" description="Helical" evidence="8">
    <location>
        <begin position="383"/>
        <end position="406"/>
    </location>
</feature>
<sequence length="608" mass="67939">MIRNLRERINLALYDSKDRVLRLFRFLHVFVSLGAIGVLTYYYGFPHSPEEAIALIDWIQYAFVFYIVRFLVRVIYDYNPKQLIRDNLFEFIVLMILIVEGVFYNITGDLIITEVLSWLGLRRMATNAQLFIQFFFLVYVITTIIKNRSFKPWLKVHPGLLFTISIASIILIGTSLLMLPEMTIVSHDMSFIDALFTATSATSVSGLTTVDLATQFTFKGQVVVLFLIKLGGLNTIAFGALYLLIAKFGVGLKHHEILEDFVNKDSLLNTGTMFGKIFVWSLGIEIAGTFLLFMLVEPVGVYGDTEVRLFHSIFHSISAFNNAGLSILPGGMMNGAVIGNSLYHIVVLVLFFLGGFGMIYLFDLFEPRKLRERMKTPWKTIEFGTKISLYYTLALLLIGAIVFFFAEYNNTLADKRGFGKVVTSFFESMTTRNAGFNIVDTSELALPTMIFFLFLMFVGASSGSAGGGIRTSTFAVLLASVVSTIRGKSHTELFRRTISSELVMKSYSILMFFIFGNLIGPFILSITELESLQLGRFTFMDIVFEHVSAASTVGLSTGITQDLTPAGKVVIIVAMFIGRVGTLTLAFLLGKEVISKHYKYPSGHTMVG</sequence>
<evidence type="ECO:0000256" key="3">
    <source>
        <dbReference type="ARBA" id="ARBA00022475"/>
    </source>
</evidence>
<name>A0ABN1MPZ5_9FLAO</name>
<dbReference type="PANTHER" id="PTHR32024">
    <property type="entry name" value="TRK SYSTEM POTASSIUM UPTAKE PROTEIN TRKG-RELATED"/>
    <property type="match status" value="1"/>
</dbReference>
<feature type="transmembrane region" description="Helical" evidence="8">
    <location>
        <begin position="157"/>
        <end position="179"/>
    </location>
</feature>
<evidence type="ECO:0000256" key="6">
    <source>
        <dbReference type="ARBA" id="ARBA00023065"/>
    </source>
</evidence>
<feature type="transmembrane region" description="Helical" evidence="8">
    <location>
        <begin position="58"/>
        <end position="76"/>
    </location>
</feature>